<organism evidence="3 4">
    <name type="scientific">Ligilactobacillus salivarius</name>
    <dbReference type="NCBI Taxonomy" id="1624"/>
    <lineage>
        <taxon>Bacteria</taxon>
        <taxon>Bacillati</taxon>
        <taxon>Bacillota</taxon>
        <taxon>Bacilli</taxon>
        <taxon>Lactobacillales</taxon>
        <taxon>Lactobacillaceae</taxon>
        <taxon>Ligilactobacillus</taxon>
    </lineage>
</organism>
<name>A0AAX3X914_9LACO</name>
<feature type="domain" description="Cas12f1-like TNB" evidence="2">
    <location>
        <begin position="26"/>
        <end position="96"/>
    </location>
</feature>
<dbReference type="Proteomes" id="UP001231316">
    <property type="component" value="Chromosome"/>
</dbReference>
<evidence type="ECO:0000313" key="4">
    <source>
        <dbReference type="Proteomes" id="UP001231316"/>
    </source>
</evidence>
<evidence type="ECO:0000259" key="2">
    <source>
        <dbReference type="Pfam" id="PF07282"/>
    </source>
</evidence>
<dbReference type="GO" id="GO:0003677">
    <property type="term" value="F:DNA binding"/>
    <property type="evidence" value="ECO:0007669"/>
    <property type="project" value="UniProtKB-KW"/>
</dbReference>
<proteinExistence type="predicted"/>
<keyword evidence="1" id="KW-0238">DNA-binding</keyword>
<gene>
    <name evidence="3" type="ORF">QFE45_00820</name>
</gene>
<accession>A0AAX3X914</accession>
<dbReference type="EMBL" id="CP123971">
    <property type="protein sequence ID" value="WII28720.1"/>
    <property type="molecule type" value="Genomic_DNA"/>
</dbReference>
<dbReference type="AlphaFoldDB" id="A0AAX3X914"/>
<evidence type="ECO:0000313" key="3">
    <source>
        <dbReference type="EMBL" id="WII28720.1"/>
    </source>
</evidence>
<dbReference type="Pfam" id="PF07282">
    <property type="entry name" value="Cas12f1-like_TNB"/>
    <property type="match status" value="1"/>
</dbReference>
<protein>
    <recommendedName>
        <fullName evidence="2">Cas12f1-like TNB domain-containing protein</fullName>
    </recommendedName>
</protein>
<dbReference type="InterPro" id="IPR010095">
    <property type="entry name" value="Cas12f1-like_TNB"/>
</dbReference>
<evidence type="ECO:0000256" key="1">
    <source>
        <dbReference type="ARBA" id="ARBA00023125"/>
    </source>
</evidence>
<sequence length="108" mass="12716">MRKRNLSMNKAQNTGKNKRLALIKPYELSKIVESLVNKQNKTLIKVDPYKTSQVEYGTKYELKHELKEVNEDGKRIYVSAYTGKEVDRDYNAALNIKEWVYTQKNMQN</sequence>
<reference evidence="3" key="1">
    <citation type="submission" date="2023-04" db="EMBL/GenBank/DDBJ databases">
        <title>Four porcine-derived lactic acid bacteria strains analyses and their evaluation as potential probiotics based on genomics.</title>
        <authorList>
            <person name="Niu D."/>
        </authorList>
    </citation>
    <scope>NUCLEOTIDE SEQUENCE</scope>
    <source>
        <strain evidence="3">ZSA5</strain>
    </source>
</reference>